<feature type="chain" id="PRO_5043531361" evidence="1">
    <location>
        <begin position="19"/>
        <end position="338"/>
    </location>
</feature>
<organism evidence="2 3">
    <name type="scientific">Acrasis kona</name>
    <dbReference type="NCBI Taxonomy" id="1008807"/>
    <lineage>
        <taxon>Eukaryota</taxon>
        <taxon>Discoba</taxon>
        <taxon>Heterolobosea</taxon>
        <taxon>Tetramitia</taxon>
        <taxon>Eutetramitia</taxon>
        <taxon>Acrasidae</taxon>
        <taxon>Acrasis</taxon>
    </lineage>
</organism>
<evidence type="ECO:0000256" key="1">
    <source>
        <dbReference type="SAM" id="SignalP"/>
    </source>
</evidence>
<dbReference type="Proteomes" id="UP001431209">
    <property type="component" value="Unassembled WGS sequence"/>
</dbReference>
<keyword evidence="3" id="KW-1185">Reference proteome</keyword>
<name>A0AAW2ZR20_9EUKA</name>
<evidence type="ECO:0000313" key="2">
    <source>
        <dbReference type="EMBL" id="KAL0491900.1"/>
    </source>
</evidence>
<keyword evidence="1" id="KW-0732">Signal</keyword>
<feature type="signal peptide" evidence="1">
    <location>
        <begin position="1"/>
        <end position="18"/>
    </location>
</feature>
<reference evidence="2 3" key="1">
    <citation type="submission" date="2024-03" db="EMBL/GenBank/DDBJ databases">
        <title>The Acrasis kona genome and developmental transcriptomes reveal deep origins of eukaryotic multicellular pathways.</title>
        <authorList>
            <person name="Sheikh S."/>
            <person name="Fu C.-J."/>
            <person name="Brown M.W."/>
            <person name="Baldauf S.L."/>
        </authorList>
    </citation>
    <scope>NUCLEOTIDE SEQUENCE [LARGE SCALE GENOMIC DNA]</scope>
    <source>
        <strain evidence="2 3">ATCC MYA-3509</strain>
    </source>
</reference>
<dbReference type="GO" id="GO:0008081">
    <property type="term" value="F:phosphoric diester hydrolase activity"/>
    <property type="evidence" value="ECO:0007669"/>
    <property type="project" value="InterPro"/>
</dbReference>
<gene>
    <name evidence="2" type="ORF">AKO1_010056</name>
</gene>
<dbReference type="GO" id="GO:0006629">
    <property type="term" value="P:lipid metabolic process"/>
    <property type="evidence" value="ECO:0007669"/>
    <property type="project" value="InterPro"/>
</dbReference>
<protein>
    <submittedName>
        <fullName evidence="2">Uncharacterized protein</fullName>
    </submittedName>
</protein>
<dbReference type="Gene3D" id="3.20.20.190">
    <property type="entry name" value="Phosphatidylinositol (PI) phosphodiesterase"/>
    <property type="match status" value="1"/>
</dbReference>
<sequence>MRVSVLIALMASLIVVSATEQGSCNKGEYSYNLEYDEGVLVKQGCAKDVLRPYVCGSRRNLEAGIWDHFHVSAHDSGASRFESLSVHEETPEHNFNFGILNMLLLGLPQYIVEQVSRAQSKSLGQLVQSGVTYIDLRVAWSSTHQDWWVLHGYFCYSINEALISLENGISKTEWPVIKTEEQVVYLKAKFKSVLGKYSVETSKRWPKLGQVWGKQNRVFLVNDEMYQLSPREWRLLSSGGFWPDKTDHLQSYNACVEFTRRQINSTKIVGVQFLVTPTAKSTIWNMITFRGWSLKHYASQMFSLFPEFKLTEGIGKVSIISVDEAHNLAKYLMDDSKY</sequence>
<dbReference type="SUPFAM" id="SSF51695">
    <property type="entry name" value="PLC-like phosphodiesterases"/>
    <property type="match status" value="1"/>
</dbReference>
<dbReference type="InterPro" id="IPR017946">
    <property type="entry name" value="PLC-like_Pdiesterase_TIM-brl"/>
</dbReference>
<evidence type="ECO:0000313" key="3">
    <source>
        <dbReference type="Proteomes" id="UP001431209"/>
    </source>
</evidence>
<proteinExistence type="predicted"/>
<dbReference type="AlphaFoldDB" id="A0AAW2ZR20"/>
<accession>A0AAW2ZR20</accession>
<dbReference type="EMBL" id="JAOPGA020001884">
    <property type="protein sequence ID" value="KAL0491900.1"/>
    <property type="molecule type" value="Genomic_DNA"/>
</dbReference>
<comment type="caution">
    <text evidence="2">The sequence shown here is derived from an EMBL/GenBank/DDBJ whole genome shotgun (WGS) entry which is preliminary data.</text>
</comment>